<sequence>LVFLQCLRRKTSFRNNLPRNTSLRLNTCLPTTNLQQKMCMYHHNHDRSIPWLWGGLSLEANF</sequence>
<dbReference type="EMBL" id="GEDG01040374">
    <property type="protein sequence ID" value="JAP06744.1"/>
    <property type="molecule type" value="Transcribed_RNA"/>
</dbReference>
<dbReference type="AlphaFoldDB" id="A0A0V0GFN8"/>
<organism evidence="1">
    <name type="scientific">Solanum chacoense</name>
    <name type="common">Chaco potato</name>
    <dbReference type="NCBI Taxonomy" id="4108"/>
    <lineage>
        <taxon>Eukaryota</taxon>
        <taxon>Viridiplantae</taxon>
        <taxon>Streptophyta</taxon>
        <taxon>Embryophyta</taxon>
        <taxon>Tracheophyta</taxon>
        <taxon>Spermatophyta</taxon>
        <taxon>Magnoliopsida</taxon>
        <taxon>eudicotyledons</taxon>
        <taxon>Gunneridae</taxon>
        <taxon>Pentapetalae</taxon>
        <taxon>asterids</taxon>
        <taxon>lamiids</taxon>
        <taxon>Solanales</taxon>
        <taxon>Solanaceae</taxon>
        <taxon>Solanoideae</taxon>
        <taxon>Solaneae</taxon>
        <taxon>Solanum</taxon>
    </lineage>
</organism>
<feature type="non-terminal residue" evidence="1">
    <location>
        <position position="1"/>
    </location>
</feature>
<protein>
    <submittedName>
        <fullName evidence="1">Putative ovule protein</fullName>
    </submittedName>
</protein>
<name>A0A0V0GFN8_SOLCH</name>
<proteinExistence type="predicted"/>
<reference evidence="1" key="1">
    <citation type="submission" date="2015-12" db="EMBL/GenBank/DDBJ databases">
        <title>Gene expression during late stages of embryo sac development: a critical building block for successful pollen-pistil interactions.</title>
        <authorList>
            <person name="Liu Y."/>
            <person name="Joly V."/>
            <person name="Sabar M."/>
            <person name="Matton D.P."/>
        </authorList>
    </citation>
    <scope>NUCLEOTIDE SEQUENCE</scope>
</reference>
<accession>A0A0V0GFN8</accession>
<evidence type="ECO:0000313" key="1">
    <source>
        <dbReference type="EMBL" id="JAP06744.1"/>
    </source>
</evidence>